<dbReference type="Proteomes" id="UP000292372">
    <property type="component" value="Unassembled WGS sequence"/>
</dbReference>
<reference evidence="1 2" key="1">
    <citation type="journal article" date="2015" name="Int. J. Syst. Evol. Microbiol.">
        <title>Hyunsoonleella pacifica sp. nov., isolated from seawater of South Pacific Gyre.</title>
        <authorList>
            <person name="Gao X."/>
            <person name="Zhang Z."/>
            <person name="Dai X."/>
            <person name="Zhang X.H."/>
        </authorList>
    </citation>
    <scope>NUCLEOTIDE SEQUENCE [LARGE SCALE GENOMIC DNA]</scope>
    <source>
        <strain evidence="1 2">SW033</strain>
    </source>
</reference>
<comment type="caution">
    <text evidence="1">The sequence shown here is derived from an EMBL/GenBank/DDBJ whole genome shotgun (WGS) entry which is preliminary data.</text>
</comment>
<organism evidence="1 2">
    <name type="scientific">Hyunsoonleella pacifica</name>
    <dbReference type="NCBI Taxonomy" id="1080224"/>
    <lineage>
        <taxon>Bacteria</taxon>
        <taxon>Pseudomonadati</taxon>
        <taxon>Bacteroidota</taxon>
        <taxon>Flavobacteriia</taxon>
        <taxon>Flavobacteriales</taxon>
        <taxon>Flavobacteriaceae</taxon>
    </lineage>
</organism>
<dbReference type="RefSeq" id="WP_130937531.1">
    <property type="nucleotide sequence ID" value="NZ_BMEE01000002.1"/>
</dbReference>
<name>A0A4Q9FL32_9FLAO</name>
<proteinExistence type="predicted"/>
<evidence type="ECO:0000313" key="1">
    <source>
        <dbReference type="EMBL" id="TBN14410.1"/>
    </source>
</evidence>
<keyword evidence="2" id="KW-1185">Reference proteome</keyword>
<accession>A0A4Q9FL32</accession>
<dbReference type="AlphaFoldDB" id="A0A4Q9FL32"/>
<dbReference type="EMBL" id="SIRS01000005">
    <property type="protein sequence ID" value="TBN14410.1"/>
    <property type="molecule type" value="Genomic_DNA"/>
</dbReference>
<sequence length="107" mass="12784">MQKDSIEEYSPSSVSVGDIFEVSIPLYNLRIGTLVIAYHLDENGIYLLSEKMLFFYMSFQQKSWNSLKFVQRSGLDYEYTYETFTSDVYKKYFKMLFVRFKNLDKTN</sequence>
<gene>
    <name evidence="1" type="ORF">EYD46_12610</name>
</gene>
<evidence type="ECO:0000313" key="2">
    <source>
        <dbReference type="Proteomes" id="UP000292372"/>
    </source>
</evidence>
<protein>
    <submittedName>
        <fullName evidence="1">Uncharacterized protein</fullName>
    </submittedName>
</protein>